<dbReference type="GO" id="GO:0016757">
    <property type="term" value="F:glycosyltransferase activity"/>
    <property type="evidence" value="ECO:0007669"/>
    <property type="project" value="InterPro"/>
</dbReference>
<feature type="compositionally biased region" description="Basic and acidic residues" evidence="1">
    <location>
        <begin position="59"/>
        <end position="69"/>
    </location>
</feature>
<dbReference type="Proteomes" id="UP000054560">
    <property type="component" value="Unassembled WGS sequence"/>
</dbReference>
<dbReference type="AlphaFoldDB" id="A0A0L0FXB3"/>
<proteinExistence type="predicted"/>
<name>A0A0L0FXB3_9EUKA</name>
<dbReference type="EMBL" id="KQ242028">
    <property type="protein sequence ID" value="KNC81485.1"/>
    <property type="molecule type" value="Genomic_DNA"/>
</dbReference>
<dbReference type="PANTHER" id="PTHR11062">
    <property type="entry name" value="EXOSTOSIN HEPARAN SULFATE GLYCOSYLTRANSFERASE -RELATED"/>
    <property type="match status" value="1"/>
</dbReference>
<organism evidence="2 3">
    <name type="scientific">Sphaeroforma arctica JP610</name>
    <dbReference type="NCBI Taxonomy" id="667725"/>
    <lineage>
        <taxon>Eukaryota</taxon>
        <taxon>Ichthyosporea</taxon>
        <taxon>Ichthyophonida</taxon>
        <taxon>Sphaeroforma</taxon>
    </lineage>
</organism>
<protein>
    <submittedName>
        <fullName evidence="2">Uncharacterized protein</fullName>
    </submittedName>
</protein>
<dbReference type="RefSeq" id="XP_014155387.1">
    <property type="nucleotide sequence ID" value="XM_014299912.1"/>
</dbReference>
<evidence type="ECO:0000256" key="1">
    <source>
        <dbReference type="SAM" id="MobiDB-lite"/>
    </source>
</evidence>
<accession>A0A0L0FXB3</accession>
<sequence>MVRFSASKVLRGAICAVAIYYAYVVWSRGVTSPTTPSADSESFDAVEADDHIRDQPNERVQLDQGDANHRRSGTANSTTQHKRMERAASWQPPTAEELQTGLTAMRQNLKIFVYDIESYTDNTGRHPLDIQSTQCGIATGNNKGYGVERYFVEMLKRSSYVATDATEANLFMIPVLPCAAKWEHTNKKLSKQQNHEKGKRFSMDYVTAAVTFVSTTWPYLSGGRPQLTAAQKSSVPFGADHFWFSTHDGGATRAWEAPHDFVNNSIALVNTADEVMAYKPCWDVSLPCNCDFDRPPKPSEHDVL</sequence>
<gene>
    <name evidence="2" type="ORF">SARC_06194</name>
</gene>
<evidence type="ECO:0000313" key="2">
    <source>
        <dbReference type="EMBL" id="KNC81485.1"/>
    </source>
</evidence>
<evidence type="ECO:0000313" key="3">
    <source>
        <dbReference type="Proteomes" id="UP000054560"/>
    </source>
</evidence>
<reference evidence="2 3" key="1">
    <citation type="submission" date="2011-02" db="EMBL/GenBank/DDBJ databases">
        <title>The Genome Sequence of Sphaeroforma arctica JP610.</title>
        <authorList>
            <consortium name="The Broad Institute Genome Sequencing Platform"/>
            <person name="Russ C."/>
            <person name="Cuomo C."/>
            <person name="Young S.K."/>
            <person name="Zeng Q."/>
            <person name="Gargeya S."/>
            <person name="Alvarado L."/>
            <person name="Berlin A."/>
            <person name="Chapman S.B."/>
            <person name="Chen Z."/>
            <person name="Freedman E."/>
            <person name="Gellesch M."/>
            <person name="Goldberg J."/>
            <person name="Griggs A."/>
            <person name="Gujja S."/>
            <person name="Heilman E."/>
            <person name="Heiman D."/>
            <person name="Howarth C."/>
            <person name="Mehta T."/>
            <person name="Neiman D."/>
            <person name="Pearson M."/>
            <person name="Roberts A."/>
            <person name="Saif S."/>
            <person name="Shea T."/>
            <person name="Shenoy N."/>
            <person name="Sisk P."/>
            <person name="Stolte C."/>
            <person name="Sykes S."/>
            <person name="White J."/>
            <person name="Yandava C."/>
            <person name="Burger G."/>
            <person name="Gray M.W."/>
            <person name="Holland P.W.H."/>
            <person name="King N."/>
            <person name="Lang F.B.F."/>
            <person name="Roger A.J."/>
            <person name="Ruiz-Trillo I."/>
            <person name="Haas B."/>
            <person name="Nusbaum C."/>
            <person name="Birren B."/>
        </authorList>
    </citation>
    <scope>NUCLEOTIDE SEQUENCE [LARGE SCALE GENOMIC DNA]</scope>
    <source>
        <strain evidence="2 3">JP610</strain>
    </source>
</reference>
<keyword evidence="3" id="KW-1185">Reference proteome</keyword>
<dbReference type="GeneID" id="25906698"/>
<dbReference type="InterPro" id="IPR004263">
    <property type="entry name" value="Exostosin"/>
</dbReference>
<feature type="region of interest" description="Disordered" evidence="1">
    <location>
        <begin position="59"/>
        <end position="94"/>
    </location>
</feature>
<dbReference type="PANTHER" id="PTHR11062:SF59">
    <property type="entry name" value="EXOSTOSIN FAMILY PROTEIN"/>
    <property type="match status" value="1"/>
</dbReference>